<dbReference type="OrthoDB" id="2440340at2759"/>
<dbReference type="AlphaFoldDB" id="A0A9P6PVJ1"/>
<accession>A0A9P6PVJ1</accession>
<dbReference type="Proteomes" id="UP000807716">
    <property type="component" value="Unassembled WGS sequence"/>
</dbReference>
<gene>
    <name evidence="2" type="ORF">DFQ27_007293</name>
</gene>
<reference evidence="2" key="1">
    <citation type="journal article" date="2020" name="Fungal Divers.">
        <title>Resolving the Mortierellaceae phylogeny through synthesis of multi-gene phylogenetics and phylogenomics.</title>
        <authorList>
            <person name="Vandepol N."/>
            <person name="Liber J."/>
            <person name="Desiro A."/>
            <person name="Na H."/>
            <person name="Kennedy M."/>
            <person name="Barry K."/>
            <person name="Grigoriev I.V."/>
            <person name="Miller A.N."/>
            <person name="O'Donnell K."/>
            <person name="Stajich J.E."/>
            <person name="Bonito G."/>
        </authorList>
    </citation>
    <scope>NUCLEOTIDE SEQUENCE</scope>
    <source>
        <strain evidence="2">BC1065</strain>
    </source>
</reference>
<comment type="caution">
    <text evidence="2">The sequence shown here is derived from an EMBL/GenBank/DDBJ whole genome shotgun (WGS) entry which is preliminary data.</text>
</comment>
<organism evidence="2 3">
    <name type="scientific">Actinomortierella ambigua</name>
    <dbReference type="NCBI Taxonomy" id="1343610"/>
    <lineage>
        <taxon>Eukaryota</taxon>
        <taxon>Fungi</taxon>
        <taxon>Fungi incertae sedis</taxon>
        <taxon>Mucoromycota</taxon>
        <taxon>Mortierellomycotina</taxon>
        <taxon>Mortierellomycetes</taxon>
        <taxon>Mortierellales</taxon>
        <taxon>Mortierellaceae</taxon>
        <taxon>Actinomortierella</taxon>
    </lineage>
</organism>
<sequence>MVRTLSWSHSSMFQLSLQGSSRQKALTFEDDLTMPPPAPFLPTPAPRSRSSTPSANGSVASMALQRLRNEFQANFNAFKGDTWALSSGTDVDRTIARQVLTAGSETMMHSFIIENSEEITGLFGEAGDRQELHDRLIR</sequence>
<name>A0A9P6PVJ1_9FUNG</name>
<evidence type="ECO:0000313" key="3">
    <source>
        <dbReference type="Proteomes" id="UP000807716"/>
    </source>
</evidence>
<feature type="region of interest" description="Disordered" evidence="1">
    <location>
        <begin position="30"/>
        <end position="60"/>
    </location>
</feature>
<feature type="compositionally biased region" description="Pro residues" evidence="1">
    <location>
        <begin position="34"/>
        <end position="45"/>
    </location>
</feature>
<dbReference type="EMBL" id="JAAAJB010000568">
    <property type="protein sequence ID" value="KAG0253629.1"/>
    <property type="molecule type" value="Genomic_DNA"/>
</dbReference>
<proteinExistence type="predicted"/>
<keyword evidence="3" id="KW-1185">Reference proteome</keyword>
<feature type="non-terminal residue" evidence="2">
    <location>
        <position position="138"/>
    </location>
</feature>
<evidence type="ECO:0000256" key="1">
    <source>
        <dbReference type="SAM" id="MobiDB-lite"/>
    </source>
</evidence>
<feature type="compositionally biased region" description="Low complexity" evidence="1">
    <location>
        <begin position="46"/>
        <end position="55"/>
    </location>
</feature>
<evidence type="ECO:0000313" key="2">
    <source>
        <dbReference type="EMBL" id="KAG0253629.1"/>
    </source>
</evidence>
<protein>
    <submittedName>
        <fullName evidence="2">Uncharacterized protein</fullName>
    </submittedName>
</protein>